<name>A0A9J6G079_HAELO</name>
<dbReference type="Pfam" id="PF16300">
    <property type="entry name" value="WD40_4"/>
    <property type="match status" value="1"/>
</dbReference>
<dbReference type="PANTHER" id="PTHR10856">
    <property type="entry name" value="CORONIN"/>
    <property type="match status" value="1"/>
</dbReference>
<dbReference type="AlphaFoldDB" id="A0A9J6G079"/>
<feature type="coiled-coil region" evidence="1">
    <location>
        <begin position="256"/>
        <end position="297"/>
    </location>
</feature>
<keyword evidence="4" id="KW-1185">Reference proteome</keyword>
<accession>A0A9J6G079</accession>
<dbReference type="InterPro" id="IPR015505">
    <property type="entry name" value="Coronin"/>
</dbReference>
<dbReference type="EMBL" id="JABSTR010000004">
    <property type="protein sequence ID" value="KAH9368898.1"/>
    <property type="molecule type" value="Genomic_DNA"/>
</dbReference>
<feature type="region of interest" description="Disordered" evidence="2">
    <location>
        <begin position="188"/>
        <end position="214"/>
    </location>
</feature>
<reference evidence="3 4" key="1">
    <citation type="journal article" date="2020" name="Cell">
        <title>Large-Scale Comparative Analyses of Tick Genomes Elucidate Their Genetic Diversity and Vector Capacities.</title>
        <authorList>
            <consortium name="Tick Genome and Microbiome Consortium (TIGMIC)"/>
            <person name="Jia N."/>
            <person name="Wang J."/>
            <person name="Shi W."/>
            <person name="Du L."/>
            <person name="Sun Y."/>
            <person name="Zhan W."/>
            <person name="Jiang J.F."/>
            <person name="Wang Q."/>
            <person name="Zhang B."/>
            <person name="Ji P."/>
            <person name="Bell-Sakyi L."/>
            <person name="Cui X.M."/>
            <person name="Yuan T.T."/>
            <person name="Jiang B.G."/>
            <person name="Yang W.F."/>
            <person name="Lam T.T."/>
            <person name="Chang Q.C."/>
            <person name="Ding S.J."/>
            <person name="Wang X.J."/>
            <person name="Zhu J.G."/>
            <person name="Ruan X.D."/>
            <person name="Zhao L."/>
            <person name="Wei J.T."/>
            <person name="Ye R.Z."/>
            <person name="Que T.C."/>
            <person name="Du C.H."/>
            <person name="Zhou Y.H."/>
            <person name="Cheng J.X."/>
            <person name="Dai P.F."/>
            <person name="Guo W.B."/>
            <person name="Han X.H."/>
            <person name="Huang E.J."/>
            <person name="Li L.F."/>
            <person name="Wei W."/>
            <person name="Gao Y.C."/>
            <person name="Liu J.Z."/>
            <person name="Shao H.Z."/>
            <person name="Wang X."/>
            <person name="Wang C.C."/>
            <person name="Yang T.C."/>
            <person name="Huo Q.B."/>
            <person name="Li W."/>
            <person name="Chen H.Y."/>
            <person name="Chen S.E."/>
            <person name="Zhou L.G."/>
            <person name="Ni X.B."/>
            <person name="Tian J.H."/>
            <person name="Sheng Y."/>
            <person name="Liu T."/>
            <person name="Pan Y.S."/>
            <person name="Xia L.Y."/>
            <person name="Li J."/>
            <person name="Zhao F."/>
            <person name="Cao W.C."/>
        </authorList>
    </citation>
    <scope>NUCLEOTIDE SEQUENCE [LARGE SCALE GENOMIC DNA]</scope>
    <source>
        <strain evidence="3">HaeL-2018</strain>
    </source>
</reference>
<dbReference type="VEuPathDB" id="VectorBase:HLOH_063177"/>
<evidence type="ECO:0000313" key="3">
    <source>
        <dbReference type="EMBL" id="KAH9368898.1"/>
    </source>
</evidence>
<evidence type="ECO:0000256" key="2">
    <source>
        <dbReference type="SAM" id="MobiDB-lite"/>
    </source>
</evidence>
<evidence type="ECO:0000256" key="1">
    <source>
        <dbReference type="SAM" id="Coils"/>
    </source>
</evidence>
<protein>
    <submittedName>
        <fullName evidence="3">Uncharacterized protein</fullName>
    </submittedName>
</protein>
<dbReference type="GO" id="GO:0051015">
    <property type="term" value="F:actin filament binding"/>
    <property type="evidence" value="ECO:0007669"/>
    <property type="project" value="TreeGrafter"/>
</dbReference>
<dbReference type="SMART" id="SM01167">
    <property type="entry name" value="DUF1900"/>
    <property type="match status" value="1"/>
</dbReference>
<gene>
    <name evidence="3" type="ORF">HPB48_004397</name>
</gene>
<organism evidence="3 4">
    <name type="scientific">Haemaphysalis longicornis</name>
    <name type="common">Bush tick</name>
    <dbReference type="NCBI Taxonomy" id="44386"/>
    <lineage>
        <taxon>Eukaryota</taxon>
        <taxon>Metazoa</taxon>
        <taxon>Ecdysozoa</taxon>
        <taxon>Arthropoda</taxon>
        <taxon>Chelicerata</taxon>
        <taxon>Arachnida</taxon>
        <taxon>Acari</taxon>
        <taxon>Parasitiformes</taxon>
        <taxon>Ixodida</taxon>
        <taxon>Ixodoidea</taxon>
        <taxon>Ixodidae</taxon>
        <taxon>Haemaphysalinae</taxon>
        <taxon>Haemaphysalis</taxon>
    </lineage>
</organism>
<feature type="compositionally biased region" description="Polar residues" evidence="2">
    <location>
        <begin position="107"/>
        <end position="135"/>
    </location>
</feature>
<dbReference type="OrthoDB" id="1850764at2759"/>
<sequence>MRNMWNVYSFQSEQFQDDLFPDTAAPTPALTAAEWLSGKNRNPILISMKTGAGARTHKPVMYTSERNLVTADRNNERKFVFISQENNVDYRQKANHTNNNHNDSHHGSPQHNNNAVNGNSGQTPHGTVISGTGHFTTPLRRPHGQHFGWRHVTPPRQAEQQQADRQPVCDVVSSHTLPVATFVTIQDHDSSASEPELDGDVVPQTEDEVSTRDEDTETFRHLTALVKSELFWQLSSNTPVTVFAMTKLLKLRARQLRQLRKAFHNQSMELRKLRSQLASKEKKIRELESQLQLQESSNGC</sequence>
<dbReference type="PANTHER" id="PTHR10856:SF44">
    <property type="entry name" value="CORONIN"/>
    <property type="match status" value="1"/>
</dbReference>
<keyword evidence="1" id="KW-0175">Coiled coil</keyword>
<comment type="caution">
    <text evidence="3">The sequence shown here is derived from an EMBL/GenBank/DDBJ whole genome shotgun (WGS) entry which is preliminary data.</text>
</comment>
<proteinExistence type="predicted"/>
<evidence type="ECO:0000313" key="4">
    <source>
        <dbReference type="Proteomes" id="UP000821853"/>
    </source>
</evidence>
<dbReference type="Proteomes" id="UP000821853">
    <property type="component" value="Chromosome 2"/>
</dbReference>
<feature type="region of interest" description="Disordered" evidence="2">
    <location>
        <begin position="93"/>
        <end position="150"/>
    </location>
</feature>